<dbReference type="RefSeq" id="WP_066668341.1">
    <property type="nucleotide sequence ID" value="NZ_LYVF01000158.1"/>
</dbReference>
<sequence length="164" mass="18239">MITENVCLPGAYQENTLVLLVQNPEVIFAYWELSNGQWLAVAGYGGLHLRLYEINGNGPGCWLDGQGKLWTEINLPPFTSDWYFCDLSPGRSYCSELGYYGSDHVFYPILRSNRVQTPRVGLSSRPGEHALVAVDLTVAAAPAQETATGQLPGSIDFYRRQEHN</sequence>
<evidence type="ECO:0000313" key="2">
    <source>
        <dbReference type="Proteomes" id="UP000078532"/>
    </source>
</evidence>
<organism evidence="1 2">
    <name type="scientific">Desulfotomaculum copahuensis</name>
    <dbReference type="NCBI Taxonomy" id="1838280"/>
    <lineage>
        <taxon>Bacteria</taxon>
        <taxon>Bacillati</taxon>
        <taxon>Bacillota</taxon>
        <taxon>Clostridia</taxon>
        <taxon>Eubacteriales</taxon>
        <taxon>Desulfotomaculaceae</taxon>
        <taxon>Desulfotomaculum</taxon>
    </lineage>
</organism>
<dbReference type="InterPro" id="IPR032585">
    <property type="entry name" value="DUF4912"/>
</dbReference>
<accession>A0A1B7LEU2</accession>
<gene>
    <name evidence="1" type="ORF">A6M21_10540</name>
</gene>
<dbReference type="EMBL" id="LYVF01000158">
    <property type="protein sequence ID" value="OAT81820.1"/>
    <property type="molecule type" value="Genomic_DNA"/>
</dbReference>
<reference evidence="1 2" key="1">
    <citation type="submission" date="2016-04" db="EMBL/GenBank/DDBJ databases">
        <authorList>
            <person name="Evans L.H."/>
            <person name="Alamgir A."/>
            <person name="Owens N."/>
            <person name="Weber N.D."/>
            <person name="Virtaneva K."/>
            <person name="Barbian K."/>
            <person name="Babar A."/>
            <person name="Rosenke K."/>
        </authorList>
    </citation>
    <scope>NUCLEOTIDE SEQUENCE [LARGE SCALE GENOMIC DNA]</scope>
    <source>
        <strain evidence="1 2">LMa1</strain>
    </source>
</reference>
<dbReference type="Pfam" id="PF16258">
    <property type="entry name" value="DUF4912"/>
    <property type="match status" value="1"/>
</dbReference>
<comment type="caution">
    <text evidence="1">The sequence shown here is derived from an EMBL/GenBank/DDBJ whole genome shotgun (WGS) entry which is preliminary data.</text>
</comment>
<proteinExistence type="predicted"/>
<protein>
    <recommendedName>
        <fullName evidence="3">DUF4912 domain-containing protein</fullName>
    </recommendedName>
</protein>
<dbReference type="STRING" id="1838280.A6M21_10540"/>
<dbReference type="AlphaFoldDB" id="A0A1B7LEU2"/>
<dbReference type="Proteomes" id="UP000078532">
    <property type="component" value="Unassembled WGS sequence"/>
</dbReference>
<name>A0A1B7LEU2_9FIRM</name>
<dbReference type="OrthoDB" id="9812700at2"/>
<keyword evidence="2" id="KW-1185">Reference proteome</keyword>
<evidence type="ECO:0000313" key="1">
    <source>
        <dbReference type="EMBL" id="OAT81820.1"/>
    </source>
</evidence>
<evidence type="ECO:0008006" key="3">
    <source>
        <dbReference type="Google" id="ProtNLM"/>
    </source>
</evidence>